<gene>
    <name evidence="2" type="ORF">PHACT_08785</name>
</gene>
<accession>A0A1E8CL76</accession>
<evidence type="ECO:0000259" key="1">
    <source>
        <dbReference type="Pfam" id="PF03886"/>
    </source>
</evidence>
<dbReference type="Proteomes" id="UP000175669">
    <property type="component" value="Unassembled WGS sequence"/>
</dbReference>
<dbReference type="SUPFAM" id="SSF159594">
    <property type="entry name" value="XCC0632-like"/>
    <property type="match status" value="1"/>
</dbReference>
<sequence>MIKRLLLALAVVTLSACQILPERPVVALYQLPPSTITAATDGQGDAVRSLRLDRPGTSDALNGNRLLVLASDNSFEAYPNARWSAPVPTLWRDWLLDAFWRDGRIDQLSVVSDGLQAQFELGGTLRALHSEYDNGVLQASIRYDALLIDTRSREIVASQRFQTREPIADNSAQAAVRALGIAADAMAAELIDWTLRETRSTVDTRTQQ</sequence>
<dbReference type="PROSITE" id="PS51257">
    <property type="entry name" value="PROKAR_LIPOPROTEIN"/>
    <property type="match status" value="1"/>
</dbReference>
<name>A0A1E8CL76_9GAMM</name>
<feature type="domain" description="ABC-type transport auxiliary lipoprotein component" evidence="1">
    <location>
        <begin position="29"/>
        <end position="189"/>
    </location>
</feature>
<comment type="caution">
    <text evidence="2">The sequence shown here is derived from an EMBL/GenBank/DDBJ whole genome shotgun (WGS) entry which is preliminary data.</text>
</comment>
<proteinExistence type="predicted"/>
<dbReference type="OrthoDB" id="5795476at2"/>
<dbReference type="Pfam" id="PF03886">
    <property type="entry name" value="ABC_trans_aux"/>
    <property type="match status" value="1"/>
</dbReference>
<dbReference type="Gene3D" id="3.40.50.10610">
    <property type="entry name" value="ABC-type transport auxiliary lipoprotein component"/>
    <property type="match status" value="1"/>
</dbReference>
<dbReference type="AlphaFoldDB" id="A0A1E8CL76"/>
<keyword evidence="3" id="KW-1185">Reference proteome</keyword>
<dbReference type="EMBL" id="MASR01000001">
    <property type="protein sequence ID" value="OFE13221.1"/>
    <property type="molecule type" value="Genomic_DNA"/>
</dbReference>
<dbReference type="STRING" id="1524254.PHACT_08785"/>
<protein>
    <recommendedName>
        <fullName evidence="1">ABC-type transport auxiliary lipoprotein component domain-containing protein</fullName>
    </recommendedName>
</protein>
<evidence type="ECO:0000313" key="2">
    <source>
        <dbReference type="EMBL" id="OFE13221.1"/>
    </source>
</evidence>
<dbReference type="InterPro" id="IPR005586">
    <property type="entry name" value="ABC_trans_aux"/>
</dbReference>
<reference evidence="3" key="1">
    <citation type="submission" date="2016-07" db="EMBL/GenBank/DDBJ databases">
        <authorList>
            <person name="Florea S."/>
            <person name="Webb J.S."/>
            <person name="Jaromczyk J."/>
            <person name="Schardl C.L."/>
        </authorList>
    </citation>
    <scope>NUCLEOTIDE SEQUENCE [LARGE SCALE GENOMIC DNA]</scope>
    <source>
        <strain evidence="3">KCTC 42131</strain>
    </source>
</reference>
<dbReference type="RefSeq" id="WP_070117027.1">
    <property type="nucleotide sequence ID" value="NZ_MASR01000001.1"/>
</dbReference>
<organism evidence="2 3">
    <name type="scientific">Pseudohongiella acticola</name>
    <dbReference type="NCBI Taxonomy" id="1524254"/>
    <lineage>
        <taxon>Bacteria</taxon>
        <taxon>Pseudomonadati</taxon>
        <taxon>Pseudomonadota</taxon>
        <taxon>Gammaproteobacteria</taxon>
        <taxon>Pseudomonadales</taxon>
        <taxon>Pseudohongiellaceae</taxon>
        <taxon>Pseudohongiella</taxon>
    </lineage>
</organism>
<evidence type="ECO:0000313" key="3">
    <source>
        <dbReference type="Proteomes" id="UP000175669"/>
    </source>
</evidence>